<dbReference type="AlphaFoldDB" id="M0NDS8"/>
<dbReference type="Proteomes" id="UP000011680">
    <property type="component" value="Unassembled WGS sequence"/>
</dbReference>
<evidence type="ECO:0000256" key="2">
    <source>
        <dbReference type="SAM" id="MobiDB-lite"/>
    </source>
</evidence>
<dbReference type="EMBL" id="AOMF01000090">
    <property type="protein sequence ID" value="EMA56127.1"/>
    <property type="molecule type" value="Genomic_DNA"/>
</dbReference>
<feature type="region of interest" description="Disordered" evidence="2">
    <location>
        <begin position="1"/>
        <end position="25"/>
    </location>
</feature>
<protein>
    <submittedName>
        <fullName evidence="4">Cationic amino acid transporter</fullName>
    </submittedName>
</protein>
<comment type="similarity">
    <text evidence="1">Belongs to the universal stress protein A family.</text>
</comment>
<comment type="caution">
    <text evidence="4">The sequence shown here is derived from an EMBL/GenBank/DDBJ whole genome shotgun (WGS) entry which is preliminary data.</text>
</comment>
<dbReference type="Pfam" id="PF00582">
    <property type="entry name" value="Usp"/>
    <property type="match status" value="2"/>
</dbReference>
<evidence type="ECO:0000256" key="1">
    <source>
        <dbReference type="ARBA" id="ARBA00008791"/>
    </source>
</evidence>
<accession>M0NDS8</accession>
<sequence length="317" mass="34722">MSDDEMDHRWRDSEMSTDRSGTDSPNARVLVPIHEWLPLADAERLLETAAAIAREQDAEMLVASLAVFARQTPLDAVQDNEDAALAARESAQEYVETAREFDISASGVAVLTHDETHSILELIEERECDGVILAVDPTTTQRRRLLSGDTVESVVARAECEVFVEKQREERAPIESVLCAVDGGPHSKLAAETARAIAFDTGATVTIVHYIKPDPSMNERERSATILNAAEEVLSEIDALTVEECETEAIPKAIINRSDRYDYTVLGAPTSGLLQQFTFGTVPERVNQGSRNAVVMAQADTGDTSRVSRWLTGDPIK</sequence>
<name>M0NDS8_9EURY</name>
<evidence type="ECO:0000313" key="4">
    <source>
        <dbReference type="EMBL" id="EMA56127.1"/>
    </source>
</evidence>
<dbReference type="STRING" id="1227457.C451_03784"/>
<dbReference type="PANTHER" id="PTHR46268">
    <property type="entry name" value="STRESS RESPONSE PROTEIN NHAX"/>
    <property type="match status" value="1"/>
</dbReference>
<evidence type="ECO:0000259" key="3">
    <source>
        <dbReference type="Pfam" id="PF00582"/>
    </source>
</evidence>
<dbReference type="SUPFAM" id="SSF52402">
    <property type="entry name" value="Adenine nucleotide alpha hydrolases-like"/>
    <property type="match status" value="2"/>
</dbReference>
<reference evidence="4 5" key="1">
    <citation type="journal article" date="2014" name="PLoS Genet.">
        <title>Phylogenetically driven sequencing of extremely halophilic archaea reveals strategies for static and dynamic osmo-response.</title>
        <authorList>
            <person name="Becker E.A."/>
            <person name="Seitzer P.M."/>
            <person name="Tritt A."/>
            <person name="Larsen D."/>
            <person name="Krusor M."/>
            <person name="Yao A.I."/>
            <person name="Wu D."/>
            <person name="Madern D."/>
            <person name="Eisen J.A."/>
            <person name="Darling A.E."/>
            <person name="Facciotti M.T."/>
        </authorList>
    </citation>
    <scope>NUCLEOTIDE SEQUENCE [LARGE SCALE GENOMIC DNA]</scope>
    <source>
        <strain evidence="4 5">JCM 13552</strain>
    </source>
</reference>
<feature type="domain" description="UspA" evidence="3">
    <location>
        <begin position="28"/>
        <end position="164"/>
    </location>
</feature>
<evidence type="ECO:0000313" key="5">
    <source>
        <dbReference type="Proteomes" id="UP000011680"/>
    </source>
</evidence>
<feature type="compositionally biased region" description="Basic and acidic residues" evidence="2">
    <location>
        <begin position="1"/>
        <end position="21"/>
    </location>
</feature>
<dbReference type="PANTHER" id="PTHR46268:SF6">
    <property type="entry name" value="UNIVERSAL STRESS PROTEIN UP12"/>
    <property type="match status" value="1"/>
</dbReference>
<keyword evidence="5" id="KW-1185">Reference proteome</keyword>
<dbReference type="InterPro" id="IPR014729">
    <property type="entry name" value="Rossmann-like_a/b/a_fold"/>
</dbReference>
<feature type="domain" description="UspA" evidence="3">
    <location>
        <begin position="175"/>
        <end position="296"/>
    </location>
</feature>
<organism evidence="4 5">
    <name type="scientific">Halococcus thailandensis JCM 13552</name>
    <dbReference type="NCBI Taxonomy" id="1227457"/>
    <lineage>
        <taxon>Archaea</taxon>
        <taxon>Methanobacteriati</taxon>
        <taxon>Methanobacteriota</taxon>
        <taxon>Stenosarchaea group</taxon>
        <taxon>Halobacteria</taxon>
        <taxon>Halobacteriales</taxon>
        <taxon>Halococcaceae</taxon>
        <taxon>Halococcus</taxon>
    </lineage>
</organism>
<dbReference type="PATRIC" id="fig|1227457.3.peg.680"/>
<dbReference type="CDD" id="cd00293">
    <property type="entry name" value="USP-like"/>
    <property type="match status" value="2"/>
</dbReference>
<dbReference type="eggNOG" id="arCOG00449">
    <property type="taxonomic scope" value="Archaea"/>
</dbReference>
<dbReference type="InterPro" id="IPR006016">
    <property type="entry name" value="UspA"/>
</dbReference>
<proteinExistence type="inferred from homology"/>
<gene>
    <name evidence="4" type="ORF">C451_03784</name>
</gene>
<dbReference type="Gene3D" id="3.40.50.620">
    <property type="entry name" value="HUPs"/>
    <property type="match status" value="2"/>
</dbReference>